<feature type="transmembrane region" description="Helical" evidence="2">
    <location>
        <begin position="270"/>
        <end position="290"/>
    </location>
</feature>
<evidence type="ECO:0000256" key="2">
    <source>
        <dbReference type="SAM" id="Phobius"/>
    </source>
</evidence>
<feature type="transmembrane region" description="Helical" evidence="2">
    <location>
        <begin position="126"/>
        <end position="145"/>
    </location>
</feature>
<dbReference type="EMBL" id="KN818225">
    <property type="protein sequence ID" value="KIL69734.1"/>
    <property type="molecule type" value="Genomic_DNA"/>
</dbReference>
<feature type="transmembrane region" description="Helical" evidence="2">
    <location>
        <begin position="233"/>
        <end position="250"/>
    </location>
</feature>
<sequence length="344" mass="38851">MAVEAFLATRSQRAFIGTKAIVVVVLVAVVFGKVAGSVGFANLYKTIPCYLALFALAAIFEVLMTLDALYMRNIIQLFGLLVFHLGLMIAAAVQVRETDLAFTLDPDCQAQADLCEFGVLNTIKPLLIISPCIIAVSWVSLCYFFKELYAEFGWAIFHVVGANPKMKQMYRHYQILICLLKFDFFAFTGVTMQLLIVVLQSNSREFGLTITAIPIVLILLILCGIAVQREVKWIMYISLALMLASLSYFFKLVRFYDPQYSAEYRSTRVTLTVFSIISFLLISTSFYYGLRCLLDFEKGLLDSKVHAIPRRRPGHSQKYSSEKNNDTPQEYQTGVPLTHRISIE</sequence>
<keyword evidence="2" id="KW-0812">Transmembrane</keyword>
<accession>A0A0C2TR31</accession>
<proteinExistence type="predicted"/>
<feature type="transmembrane region" description="Helical" evidence="2">
    <location>
        <begin position="206"/>
        <end position="226"/>
    </location>
</feature>
<dbReference type="HOGENOM" id="CLU_029564_0_0_1"/>
<organism evidence="3 4">
    <name type="scientific">Amanita muscaria (strain Koide BX008)</name>
    <dbReference type="NCBI Taxonomy" id="946122"/>
    <lineage>
        <taxon>Eukaryota</taxon>
        <taxon>Fungi</taxon>
        <taxon>Dikarya</taxon>
        <taxon>Basidiomycota</taxon>
        <taxon>Agaricomycotina</taxon>
        <taxon>Agaricomycetes</taxon>
        <taxon>Agaricomycetidae</taxon>
        <taxon>Agaricales</taxon>
        <taxon>Pluteineae</taxon>
        <taxon>Amanitaceae</taxon>
        <taxon>Amanita</taxon>
    </lineage>
</organism>
<dbReference type="PANTHER" id="PTHR34391:SF1">
    <property type="entry name" value="UPF0658 GOLGI APPARATUS MEMBRANE PROTEIN C1952.10C-RELATED"/>
    <property type="match status" value="1"/>
</dbReference>
<gene>
    <name evidence="3" type="ORF">M378DRAFT_184134</name>
</gene>
<feature type="region of interest" description="Disordered" evidence="1">
    <location>
        <begin position="311"/>
        <end position="344"/>
    </location>
</feature>
<dbReference type="PANTHER" id="PTHR34391">
    <property type="entry name" value="UPF0658 GOLGI APPARATUS MEMBRANE PROTEIN C1952.10C-RELATED"/>
    <property type="match status" value="1"/>
</dbReference>
<dbReference type="Proteomes" id="UP000054549">
    <property type="component" value="Unassembled WGS sequence"/>
</dbReference>
<evidence type="ECO:0000313" key="4">
    <source>
        <dbReference type="Proteomes" id="UP000054549"/>
    </source>
</evidence>
<keyword evidence="2" id="KW-1133">Transmembrane helix</keyword>
<feature type="transmembrane region" description="Helical" evidence="2">
    <location>
        <begin position="20"/>
        <end position="44"/>
    </location>
</feature>
<dbReference type="InParanoid" id="A0A0C2TR31"/>
<feature type="transmembrane region" description="Helical" evidence="2">
    <location>
        <begin position="77"/>
        <end position="95"/>
    </location>
</feature>
<feature type="transmembrane region" description="Helical" evidence="2">
    <location>
        <begin position="175"/>
        <end position="200"/>
    </location>
</feature>
<dbReference type="InterPro" id="IPR040410">
    <property type="entry name" value="UPF0658_Golgi"/>
</dbReference>
<dbReference type="OrthoDB" id="2448307at2759"/>
<protein>
    <submittedName>
        <fullName evidence="3">Uncharacterized protein</fullName>
    </submittedName>
</protein>
<dbReference type="AlphaFoldDB" id="A0A0C2TR31"/>
<name>A0A0C2TR31_AMAMK</name>
<evidence type="ECO:0000256" key="1">
    <source>
        <dbReference type="SAM" id="MobiDB-lite"/>
    </source>
</evidence>
<feature type="transmembrane region" description="Helical" evidence="2">
    <location>
        <begin position="50"/>
        <end position="70"/>
    </location>
</feature>
<reference evidence="3 4" key="1">
    <citation type="submission" date="2014-04" db="EMBL/GenBank/DDBJ databases">
        <title>Evolutionary Origins and Diversification of the Mycorrhizal Mutualists.</title>
        <authorList>
            <consortium name="DOE Joint Genome Institute"/>
            <consortium name="Mycorrhizal Genomics Consortium"/>
            <person name="Kohler A."/>
            <person name="Kuo A."/>
            <person name="Nagy L.G."/>
            <person name="Floudas D."/>
            <person name="Copeland A."/>
            <person name="Barry K.W."/>
            <person name="Cichocki N."/>
            <person name="Veneault-Fourrey C."/>
            <person name="LaButti K."/>
            <person name="Lindquist E.A."/>
            <person name="Lipzen A."/>
            <person name="Lundell T."/>
            <person name="Morin E."/>
            <person name="Murat C."/>
            <person name="Riley R."/>
            <person name="Ohm R."/>
            <person name="Sun H."/>
            <person name="Tunlid A."/>
            <person name="Henrissat B."/>
            <person name="Grigoriev I.V."/>
            <person name="Hibbett D.S."/>
            <person name="Martin F."/>
        </authorList>
    </citation>
    <scope>NUCLEOTIDE SEQUENCE [LARGE SCALE GENOMIC DNA]</scope>
    <source>
        <strain evidence="3 4">Koide BX008</strain>
    </source>
</reference>
<dbReference type="GO" id="GO:0005794">
    <property type="term" value="C:Golgi apparatus"/>
    <property type="evidence" value="ECO:0007669"/>
    <property type="project" value="TreeGrafter"/>
</dbReference>
<evidence type="ECO:0000313" key="3">
    <source>
        <dbReference type="EMBL" id="KIL69734.1"/>
    </source>
</evidence>
<keyword evidence="2" id="KW-0472">Membrane</keyword>
<keyword evidence="4" id="KW-1185">Reference proteome</keyword>